<dbReference type="Gene3D" id="3.40.50.1110">
    <property type="entry name" value="SGNH hydrolase"/>
    <property type="match status" value="1"/>
</dbReference>
<dbReference type="PANTHER" id="PTHR30383">
    <property type="entry name" value="THIOESTERASE 1/PROTEASE 1/LYSOPHOSPHOLIPASE L1"/>
    <property type="match status" value="1"/>
</dbReference>
<keyword evidence="3" id="KW-0378">Hydrolase</keyword>
<feature type="domain" description="SGNH hydrolase-type esterase" evidence="2">
    <location>
        <begin position="116"/>
        <end position="283"/>
    </location>
</feature>
<feature type="region of interest" description="Disordered" evidence="1">
    <location>
        <begin position="1"/>
        <end position="20"/>
    </location>
</feature>
<protein>
    <submittedName>
        <fullName evidence="3">SGNH/GDSL hydrolase family protein</fullName>
    </submittedName>
</protein>
<accession>A0A6P2BVI7</accession>
<evidence type="ECO:0000313" key="3">
    <source>
        <dbReference type="EMBL" id="TVZ02938.1"/>
    </source>
</evidence>
<dbReference type="AlphaFoldDB" id="A0A6P2BVI7"/>
<dbReference type="InterPro" id="IPR013830">
    <property type="entry name" value="SGNH_hydro"/>
</dbReference>
<gene>
    <name evidence="3" type="ORF">EAS64_20930</name>
</gene>
<dbReference type="InterPro" id="IPR051532">
    <property type="entry name" value="Ester_Hydrolysis_Enzymes"/>
</dbReference>
<organism evidence="3 4">
    <name type="scientific">Trebonia kvetii</name>
    <dbReference type="NCBI Taxonomy" id="2480626"/>
    <lineage>
        <taxon>Bacteria</taxon>
        <taxon>Bacillati</taxon>
        <taxon>Actinomycetota</taxon>
        <taxon>Actinomycetes</taxon>
        <taxon>Streptosporangiales</taxon>
        <taxon>Treboniaceae</taxon>
        <taxon>Trebonia</taxon>
    </lineage>
</organism>
<comment type="caution">
    <text evidence="3">The sequence shown here is derived from an EMBL/GenBank/DDBJ whole genome shotgun (WGS) entry which is preliminary data.</text>
</comment>
<reference evidence="3 4" key="1">
    <citation type="submission" date="2018-11" db="EMBL/GenBank/DDBJ databases">
        <title>Trebonia kvetii gen.nov., sp.nov., a novel acidophilic actinobacterium, and proposal of the new actinobacterial family Treboniaceae fam. nov.</title>
        <authorList>
            <person name="Rapoport D."/>
            <person name="Sagova-Mareckova M."/>
            <person name="Sedlacek I."/>
            <person name="Provaznik J."/>
            <person name="Kralova S."/>
            <person name="Pavlinic D."/>
            <person name="Benes V."/>
            <person name="Kopecky J."/>
        </authorList>
    </citation>
    <scope>NUCLEOTIDE SEQUENCE [LARGE SCALE GENOMIC DNA]</scope>
    <source>
        <strain evidence="3 4">15Tr583</strain>
    </source>
</reference>
<dbReference type="InterPro" id="IPR036514">
    <property type="entry name" value="SGNH_hydro_sf"/>
</dbReference>
<proteinExistence type="predicted"/>
<dbReference type="Proteomes" id="UP000460272">
    <property type="component" value="Unassembled WGS sequence"/>
</dbReference>
<dbReference type="OrthoDB" id="1828825at2"/>
<evidence type="ECO:0000259" key="2">
    <source>
        <dbReference type="Pfam" id="PF13472"/>
    </source>
</evidence>
<feature type="compositionally biased region" description="Low complexity" evidence="1">
    <location>
        <begin position="9"/>
        <end position="20"/>
    </location>
</feature>
<dbReference type="Pfam" id="PF13472">
    <property type="entry name" value="Lipase_GDSL_2"/>
    <property type="match status" value="1"/>
</dbReference>
<keyword evidence="4" id="KW-1185">Reference proteome</keyword>
<name>A0A6P2BVI7_9ACTN</name>
<evidence type="ECO:0000313" key="4">
    <source>
        <dbReference type="Proteomes" id="UP000460272"/>
    </source>
</evidence>
<dbReference type="GO" id="GO:0016787">
    <property type="term" value="F:hydrolase activity"/>
    <property type="evidence" value="ECO:0007669"/>
    <property type="project" value="UniProtKB-KW"/>
</dbReference>
<dbReference type="SUPFAM" id="SSF52266">
    <property type="entry name" value="SGNH hydrolase"/>
    <property type="match status" value="1"/>
</dbReference>
<sequence length="296" mass="31959">MSHAGAGGASSMAPSSPVSRPGWVNAMNALTGSGGATRKSPVEIFATAASVVTHSPYGHATGIKHGKLGRWTDGVEALRVQRVEFAASWAAHNDRVLRDRERALSRGDQPEPLWVALGDSTAQGLGAPDPNAGYVGQTLRQLRHTTGQHWRVLNLSVSGALIRDVLADQLPQLQAYDFKPDLVTCGAGVNDILFSPGKLFGDLRTLLAEVPDNTVMLDLPLLSGFWWIVGHMSVPYISRVNRVIREVATERSLRVAEVSKHFTAPWVGKFSVDNFHPSQDGYRDWARALTAALPAT</sequence>
<dbReference type="EMBL" id="RPFW01000004">
    <property type="protein sequence ID" value="TVZ02938.1"/>
    <property type="molecule type" value="Genomic_DNA"/>
</dbReference>
<evidence type="ECO:0000256" key="1">
    <source>
        <dbReference type="SAM" id="MobiDB-lite"/>
    </source>
</evidence>